<gene>
    <name evidence="2" type="ORF">PGRAT_24205</name>
</gene>
<dbReference type="InterPro" id="IPR006199">
    <property type="entry name" value="LexA_DNA-bd_dom"/>
</dbReference>
<name>A0A089MAV6_9BACL</name>
<dbReference type="Gene3D" id="1.10.10.10">
    <property type="entry name" value="Winged helix-like DNA-binding domain superfamily/Winged helix DNA-binding domain"/>
    <property type="match status" value="1"/>
</dbReference>
<dbReference type="InterPro" id="IPR036388">
    <property type="entry name" value="WH-like_DNA-bd_sf"/>
</dbReference>
<feature type="domain" description="LexA repressor DNA-binding" evidence="1">
    <location>
        <begin position="1"/>
        <end position="65"/>
    </location>
</feature>
<evidence type="ECO:0000313" key="2">
    <source>
        <dbReference type="EMBL" id="AIQ70387.1"/>
    </source>
</evidence>
<evidence type="ECO:0000259" key="1">
    <source>
        <dbReference type="Pfam" id="PF01726"/>
    </source>
</evidence>
<dbReference type="STRING" id="189425.PGRAT_24205"/>
<dbReference type="AlphaFoldDB" id="A0A089MAV6"/>
<dbReference type="HOGENOM" id="CLU_066192_57_1_9"/>
<reference evidence="2 3" key="1">
    <citation type="submission" date="2014-08" db="EMBL/GenBank/DDBJ databases">
        <title>Comparative genomics of the Paenibacillus odorifer group.</title>
        <authorList>
            <person name="den Bakker H.C."/>
            <person name="Tsai Y.-C."/>
            <person name="Martin N."/>
            <person name="Korlach J."/>
            <person name="Wiedmann M."/>
        </authorList>
    </citation>
    <scope>NUCLEOTIDE SEQUENCE [LARGE SCALE GENOMIC DNA]</scope>
    <source>
        <strain evidence="2 3">DSM 15220</strain>
    </source>
</reference>
<dbReference type="Pfam" id="PF01726">
    <property type="entry name" value="LexA_DNA_bind"/>
    <property type="match status" value="1"/>
</dbReference>
<evidence type="ECO:0000313" key="3">
    <source>
        <dbReference type="Proteomes" id="UP000029500"/>
    </source>
</evidence>
<sequence length="84" mass="9983">MKAISRKQQEIIDFIDSHSFECQFPPTLREIAEAMGHKSLSTTHSFIERLEEKKMLRWKRYQSRTIVLTRKGMNQVSKTEKVNK</sequence>
<organism evidence="2 3">
    <name type="scientific">Paenibacillus graminis</name>
    <dbReference type="NCBI Taxonomy" id="189425"/>
    <lineage>
        <taxon>Bacteria</taxon>
        <taxon>Bacillati</taxon>
        <taxon>Bacillota</taxon>
        <taxon>Bacilli</taxon>
        <taxon>Bacillales</taxon>
        <taxon>Paenibacillaceae</taxon>
        <taxon>Paenibacillus</taxon>
    </lineage>
</organism>
<dbReference type="SUPFAM" id="SSF46785">
    <property type="entry name" value="Winged helix' DNA-binding domain"/>
    <property type="match status" value="1"/>
</dbReference>
<dbReference type="GO" id="GO:0006508">
    <property type="term" value="P:proteolysis"/>
    <property type="evidence" value="ECO:0007669"/>
    <property type="project" value="InterPro"/>
</dbReference>
<dbReference type="InterPro" id="IPR036390">
    <property type="entry name" value="WH_DNA-bd_sf"/>
</dbReference>
<dbReference type="KEGG" id="pgm:PGRAT_24205"/>
<dbReference type="RefSeq" id="WP_025704845.1">
    <property type="nucleotide sequence ID" value="NZ_CP009287.1"/>
</dbReference>
<dbReference type="GO" id="GO:0004252">
    <property type="term" value="F:serine-type endopeptidase activity"/>
    <property type="evidence" value="ECO:0007669"/>
    <property type="project" value="InterPro"/>
</dbReference>
<dbReference type="eggNOG" id="COG1974">
    <property type="taxonomic scope" value="Bacteria"/>
</dbReference>
<proteinExistence type="predicted"/>
<dbReference type="Proteomes" id="UP000029500">
    <property type="component" value="Chromosome"/>
</dbReference>
<keyword evidence="3" id="KW-1185">Reference proteome</keyword>
<dbReference type="OrthoDB" id="1956263at2"/>
<accession>A0A089MAV6</accession>
<dbReference type="EMBL" id="CP009287">
    <property type="protein sequence ID" value="AIQ70387.1"/>
    <property type="molecule type" value="Genomic_DNA"/>
</dbReference>
<protein>
    <recommendedName>
        <fullName evidence="1">LexA repressor DNA-binding domain-containing protein</fullName>
    </recommendedName>
</protein>